<protein>
    <submittedName>
        <fullName evidence="2">Uncharacterized protein</fullName>
    </submittedName>
</protein>
<name>A0ABY7FAL3_MYAAR</name>
<evidence type="ECO:0000313" key="2">
    <source>
        <dbReference type="EMBL" id="WAR19140.1"/>
    </source>
</evidence>
<keyword evidence="1" id="KW-0732">Signal</keyword>
<dbReference type="Proteomes" id="UP001164746">
    <property type="component" value="Chromosome 11"/>
</dbReference>
<keyword evidence="3" id="KW-1185">Reference proteome</keyword>
<organism evidence="2 3">
    <name type="scientific">Mya arenaria</name>
    <name type="common">Soft-shell clam</name>
    <dbReference type="NCBI Taxonomy" id="6604"/>
    <lineage>
        <taxon>Eukaryota</taxon>
        <taxon>Metazoa</taxon>
        <taxon>Spiralia</taxon>
        <taxon>Lophotrochozoa</taxon>
        <taxon>Mollusca</taxon>
        <taxon>Bivalvia</taxon>
        <taxon>Autobranchia</taxon>
        <taxon>Heteroconchia</taxon>
        <taxon>Euheterodonta</taxon>
        <taxon>Imparidentia</taxon>
        <taxon>Neoheterodontei</taxon>
        <taxon>Myida</taxon>
        <taxon>Myoidea</taxon>
        <taxon>Myidae</taxon>
        <taxon>Mya</taxon>
    </lineage>
</organism>
<reference evidence="2" key="1">
    <citation type="submission" date="2022-11" db="EMBL/GenBank/DDBJ databases">
        <title>Centuries of genome instability and evolution in soft-shell clam transmissible cancer (bioRxiv).</title>
        <authorList>
            <person name="Hart S.F.M."/>
            <person name="Yonemitsu M.A."/>
            <person name="Giersch R.M."/>
            <person name="Beal B.F."/>
            <person name="Arriagada G."/>
            <person name="Davis B.W."/>
            <person name="Ostrander E.A."/>
            <person name="Goff S.P."/>
            <person name="Metzger M.J."/>
        </authorList>
    </citation>
    <scope>NUCLEOTIDE SEQUENCE</scope>
    <source>
        <strain evidence="2">MELC-2E11</strain>
        <tissue evidence="2">Siphon/mantle</tissue>
    </source>
</reference>
<feature type="signal peptide" evidence="1">
    <location>
        <begin position="1"/>
        <end position="23"/>
    </location>
</feature>
<gene>
    <name evidence="2" type="ORF">MAR_000978</name>
</gene>
<feature type="chain" id="PRO_5045111401" evidence="1">
    <location>
        <begin position="24"/>
        <end position="228"/>
    </location>
</feature>
<dbReference type="EMBL" id="CP111022">
    <property type="protein sequence ID" value="WAR19140.1"/>
    <property type="molecule type" value="Genomic_DNA"/>
</dbReference>
<evidence type="ECO:0000256" key="1">
    <source>
        <dbReference type="SAM" id="SignalP"/>
    </source>
</evidence>
<proteinExistence type="predicted"/>
<sequence length="228" mass="25763">MDSYSCRLIEVTLLVLCVKCLRALPSVAFESTSTSLQQNGNENSTNIDTDQRQINSVNMTNISNQSVMDFGQDLANETSLNLYHRNASTENVAGPPYMVNTSSDDILLNYFTSTYETVTDEEFESSKTTIAFTNESLKDDSDVTKNTATNSPQFTSTQNVDRHVPYFVSNNEMKALVLTHDNGRQRMPFQHHLQLVPMEDEPFGTFIMKISEEQTDRVFLLIGEEDEL</sequence>
<accession>A0ABY7FAL3</accession>
<evidence type="ECO:0000313" key="3">
    <source>
        <dbReference type="Proteomes" id="UP001164746"/>
    </source>
</evidence>